<evidence type="ECO:0000256" key="1">
    <source>
        <dbReference type="SAM" id="MobiDB-lite"/>
    </source>
</evidence>
<dbReference type="Proteomes" id="UP000007305">
    <property type="component" value="Chromosome 7"/>
</dbReference>
<dbReference type="Gramene" id="Zm00001eb328500_T001">
    <property type="protein sequence ID" value="Zm00001eb328500_P001"/>
    <property type="gene ID" value="Zm00001eb328500"/>
</dbReference>
<sequence>MTSPCRRPWQSKLRTPRIQRPPIRKANQHKGMYGVILPWKISDSLCSTFYKVRITPTLILASNNEDCTHLGHTLKLENSCAFTCAAHDQLCVCVLHFICACASIRIEFSRRYLLLSFKQKSKTIIALDELKAISLSYAKDVNNPFLIF</sequence>
<proteinExistence type="predicted"/>
<keyword evidence="3" id="KW-1185">Reference proteome</keyword>
<reference evidence="2" key="2">
    <citation type="submission" date="2019-07" db="EMBL/GenBank/DDBJ databases">
        <authorList>
            <person name="Seetharam A."/>
            <person name="Woodhouse M."/>
            <person name="Cannon E."/>
        </authorList>
    </citation>
    <scope>NUCLEOTIDE SEQUENCE [LARGE SCALE GENOMIC DNA]</scope>
    <source>
        <strain evidence="2">cv. B73</strain>
    </source>
</reference>
<organism evidence="2 3">
    <name type="scientific">Zea mays</name>
    <name type="common">Maize</name>
    <dbReference type="NCBI Taxonomy" id="4577"/>
    <lineage>
        <taxon>Eukaryota</taxon>
        <taxon>Viridiplantae</taxon>
        <taxon>Streptophyta</taxon>
        <taxon>Embryophyta</taxon>
        <taxon>Tracheophyta</taxon>
        <taxon>Spermatophyta</taxon>
        <taxon>Magnoliopsida</taxon>
        <taxon>Liliopsida</taxon>
        <taxon>Poales</taxon>
        <taxon>Poaceae</taxon>
        <taxon>PACMAD clade</taxon>
        <taxon>Panicoideae</taxon>
        <taxon>Andropogonodae</taxon>
        <taxon>Andropogoneae</taxon>
        <taxon>Tripsacinae</taxon>
        <taxon>Zea</taxon>
    </lineage>
</organism>
<protein>
    <submittedName>
        <fullName evidence="2">Uncharacterized protein</fullName>
    </submittedName>
</protein>
<feature type="region of interest" description="Disordered" evidence="1">
    <location>
        <begin position="1"/>
        <end position="21"/>
    </location>
</feature>
<evidence type="ECO:0000313" key="3">
    <source>
        <dbReference type="Proteomes" id="UP000007305"/>
    </source>
</evidence>
<reference evidence="2" key="3">
    <citation type="submission" date="2021-05" db="UniProtKB">
        <authorList>
            <consortium name="EnsemblPlants"/>
        </authorList>
    </citation>
    <scope>IDENTIFICATION</scope>
    <source>
        <strain evidence="2">cv. B73</strain>
    </source>
</reference>
<name>A0A804QH65_MAIZE</name>
<dbReference type="AlphaFoldDB" id="A0A804QH65"/>
<evidence type="ECO:0000313" key="2">
    <source>
        <dbReference type="EnsemblPlants" id="Zm00001eb328500_P001"/>
    </source>
</evidence>
<accession>A0A804QH65</accession>
<dbReference type="EnsemblPlants" id="Zm00001eb328500_T001">
    <property type="protein sequence ID" value="Zm00001eb328500_P001"/>
    <property type="gene ID" value="Zm00001eb328500"/>
</dbReference>
<dbReference type="InParanoid" id="A0A804QH65"/>
<reference evidence="3" key="1">
    <citation type="submission" date="2015-12" db="EMBL/GenBank/DDBJ databases">
        <title>Update maize B73 reference genome by single molecule sequencing technologies.</title>
        <authorList>
            <consortium name="Maize Genome Sequencing Project"/>
            <person name="Ware D."/>
        </authorList>
    </citation>
    <scope>NUCLEOTIDE SEQUENCE [LARGE SCALE GENOMIC DNA]</scope>
    <source>
        <strain evidence="3">cv. B73</strain>
    </source>
</reference>